<dbReference type="OMA" id="CWKTPTS"/>
<evidence type="ECO:0000313" key="4">
    <source>
        <dbReference type="Proteomes" id="UP000019116"/>
    </source>
</evidence>
<evidence type="ECO:0000256" key="1">
    <source>
        <dbReference type="SAM" id="MobiDB-lite"/>
    </source>
</evidence>
<accession>A0A3B6RKY1</accession>
<dbReference type="Gramene" id="TraesCAD_scaffold_005693_01G000200.1">
    <property type="protein sequence ID" value="TraesCAD_scaffold_005693_01G000200.1"/>
    <property type="gene ID" value="TraesCAD_scaffold_005693_01G000200"/>
</dbReference>
<evidence type="ECO:0000313" key="3">
    <source>
        <dbReference type="EnsemblPlants" id="TraesCS7A02G328300.1"/>
    </source>
</evidence>
<dbReference type="Gramene" id="TraesCLE_scaffold_020493_01G000200.1">
    <property type="protein sequence ID" value="TraesCLE_scaffold_020493_01G000200.1"/>
    <property type="gene ID" value="TraesCLE_scaffold_020493_01G000200"/>
</dbReference>
<proteinExistence type="predicted"/>
<dbReference type="AlphaFoldDB" id="A0A3B6RKY1"/>
<evidence type="ECO:0000259" key="2">
    <source>
        <dbReference type="SMART" id="SM00672"/>
    </source>
</evidence>
<name>A0A3B6RKY1_WHEAT</name>
<dbReference type="InterPro" id="IPR051091">
    <property type="entry name" value="O-Glucosyltr/Glycosyltrsf_90"/>
</dbReference>
<feature type="region of interest" description="Disordered" evidence="1">
    <location>
        <begin position="1"/>
        <end position="29"/>
    </location>
</feature>
<dbReference type="Gramene" id="TraesRN7A0100790900.1">
    <property type="protein sequence ID" value="TraesRN7A0100790900.1"/>
    <property type="gene ID" value="TraesRN7A0100790900"/>
</dbReference>
<dbReference type="EnsemblPlants" id="TraesCS7A02G328300.1">
    <property type="protein sequence ID" value="TraesCS7A02G328300.1"/>
    <property type="gene ID" value="TraesCS7A02G328300"/>
</dbReference>
<dbReference type="InterPro" id="IPR006598">
    <property type="entry name" value="CAP10"/>
</dbReference>
<dbReference type="Pfam" id="PF05686">
    <property type="entry name" value="Glyco_transf_90"/>
    <property type="match status" value="1"/>
</dbReference>
<feature type="region of interest" description="Disordered" evidence="1">
    <location>
        <begin position="76"/>
        <end position="134"/>
    </location>
</feature>
<dbReference type="PANTHER" id="PTHR12203">
    <property type="entry name" value="KDEL LYS-ASP-GLU-LEU CONTAINING - RELATED"/>
    <property type="match status" value="1"/>
</dbReference>
<dbReference type="Gramene" id="TraesCS7A02G328300.1">
    <property type="protein sequence ID" value="TraesCS7A02G328300.1"/>
    <property type="gene ID" value="TraesCS7A02G328300"/>
</dbReference>
<feature type="domain" description="Glycosyl transferase CAP10" evidence="2">
    <location>
        <begin position="91"/>
        <end position="356"/>
    </location>
</feature>
<feature type="compositionally biased region" description="Low complexity" evidence="1">
    <location>
        <begin position="123"/>
        <end position="133"/>
    </location>
</feature>
<dbReference type="SMART" id="SM00672">
    <property type="entry name" value="CAP10"/>
    <property type="match status" value="1"/>
</dbReference>
<dbReference type="Gramene" id="TraesWEE_scaffold_005746_01G000200.1">
    <property type="protein sequence ID" value="TraesWEE_scaffold_005746_01G000200.1"/>
    <property type="gene ID" value="TraesWEE_scaffold_005746_01G000200"/>
</dbReference>
<dbReference type="Gramene" id="TraesCS7A03G0809100.1">
    <property type="protein sequence ID" value="TraesCS7A03G0809100.1.CDS"/>
    <property type="gene ID" value="TraesCS7A03G0809100"/>
</dbReference>
<reference evidence="3" key="2">
    <citation type="submission" date="2018-10" db="UniProtKB">
        <authorList>
            <consortium name="EnsemblPlants"/>
        </authorList>
    </citation>
    <scope>IDENTIFICATION</scope>
</reference>
<dbReference type="OrthoDB" id="202415at2759"/>
<dbReference type="Gramene" id="TraesPARA_EIv1.0_2306590.1">
    <property type="protein sequence ID" value="TraesPARA_EIv1.0_2306590.1.CDS"/>
    <property type="gene ID" value="TraesPARA_EIv1.0_2306590"/>
</dbReference>
<dbReference type="PANTHER" id="PTHR12203:SF103">
    <property type="entry name" value="GLYCOSYL TRANSFERASE CAP10 DOMAIN-CONTAINING PROTEIN"/>
    <property type="match status" value="1"/>
</dbReference>
<keyword evidence="4" id="KW-1185">Reference proteome</keyword>
<protein>
    <recommendedName>
        <fullName evidence="2">Glycosyl transferase CAP10 domain-containing protein</fullName>
    </recommendedName>
</protein>
<reference evidence="3" key="1">
    <citation type="submission" date="2018-08" db="EMBL/GenBank/DDBJ databases">
        <authorList>
            <person name="Rossello M."/>
        </authorList>
    </citation>
    <scope>NUCLEOTIDE SEQUENCE [LARGE SCALE GENOMIC DNA]</scope>
    <source>
        <strain evidence="3">cv. Chinese Spring</strain>
    </source>
</reference>
<dbReference type="Proteomes" id="UP000019116">
    <property type="component" value="Chromosome 7A"/>
</dbReference>
<dbReference type="Gramene" id="TraesROB_scaffold_019187_01G000200.1">
    <property type="protein sequence ID" value="TraesROB_scaffold_019187_01G000200.1"/>
    <property type="gene ID" value="TraesROB_scaffold_019187_01G000200"/>
</dbReference>
<sequence length="429" mass="48553">MVPPPPAAREEIVDDPPAEHQPSSSPATKPCWKATTSSLVFLVFLALLVGTNWIHHEAVQQYYSFHPVIGGGSFSRHGRAPGRTRSSTASLVPIPFSCGNDTSSPSLCRRRASPPAPAPSPSPSSSSQQQYSPGVPPPWCQDYFRHIHTDMEPWRATGITRDAVERARPNAEFRLVVVSGRAYVEKEPYAFWKGNPDVSPVRRDLFRCNNDSAAGKEWNVRAFKQDWKAAHRNGFRDSDLAKQCRYRYKIYVQGRAWSVSEKYILACDSPMLAIDTPFEDFFTRGLVAGKHYWPIDPARKCAAIKFAVDWGNAHPGQARRMGEEGSGFAREEMSMDYVYEYMLHALTQYSALLRYKPTVPEKAVEVCVESMACPRRGREREFMMESRERYVAGRELCTLPPPFTAEEVREMAVRDEQVRSKILQMEEGH</sequence>
<dbReference type="SMR" id="A0A3B6RKY1"/>
<organism evidence="3">
    <name type="scientific">Triticum aestivum</name>
    <name type="common">Wheat</name>
    <dbReference type="NCBI Taxonomy" id="4565"/>
    <lineage>
        <taxon>Eukaryota</taxon>
        <taxon>Viridiplantae</taxon>
        <taxon>Streptophyta</taxon>
        <taxon>Embryophyta</taxon>
        <taxon>Tracheophyta</taxon>
        <taxon>Spermatophyta</taxon>
        <taxon>Magnoliopsida</taxon>
        <taxon>Liliopsida</taxon>
        <taxon>Poales</taxon>
        <taxon>Poaceae</taxon>
        <taxon>BOP clade</taxon>
        <taxon>Pooideae</taxon>
        <taxon>Triticodae</taxon>
        <taxon>Triticeae</taxon>
        <taxon>Triticinae</taxon>
        <taxon>Triticum</taxon>
    </lineage>
</organism>